<reference evidence="2 3" key="1">
    <citation type="journal article" date="2019" name="Commun. Biol.">
        <title>The bagworm genome reveals a unique fibroin gene that provides high tensile strength.</title>
        <authorList>
            <person name="Kono N."/>
            <person name="Nakamura H."/>
            <person name="Ohtoshi R."/>
            <person name="Tomita M."/>
            <person name="Numata K."/>
            <person name="Arakawa K."/>
        </authorList>
    </citation>
    <scope>NUCLEOTIDE SEQUENCE [LARGE SCALE GENOMIC DNA]</scope>
</reference>
<dbReference type="Proteomes" id="UP000299102">
    <property type="component" value="Unassembled WGS sequence"/>
</dbReference>
<proteinExistence type="predicted"/>
<name>A0A4C1ZX73_EUMVA</name>
<sequence>MISQSLAIRSVPEPARTPHSLGRRCECAGAGRALTRHYRRERTPVTFRYLDTPGARSTDKQRENYTVIRQQAAGARECRSAERRCA</sequence>
<feature type="region of interest" description="Disordered" evidence="1">
    <location>
        <begin position="1"/>
        <end position="22"/>
    </location>
</feature>
<dbReference type="AlphaFoldDB" id="A0A4C1ZX73"/>
<organism evidence="2 3">
    <name type="scientific">Eumeta variegata</name>
    <name type="common">Bagworm moth</name>
    <name type="synonym">Eumeta japonica</name>
    <dbReference type="NCBI Taxonomy" id="151549"/>
    <lineage>
        <taxon>Eukaryota</taxon>
        <taxon>Metazoa</taxon>
        <taxon>Ecdysozoa</taxon>
        <taxon>Arthropoda</taxon>
        <taxon>Hexapoda</taxon>
        <taxon>Insecta</taxon>
        <taxon>Pterygota</taxon>
        <taxon>Neoptera</taxon>
        <taxon>Endopterygota</taxon>
        <taxon>Lepidoptera</taxon>
        <taxon>Glossata</taxon>
        <taxon>Ditrysia</taxon>
        <taxon>Tineoidea</taxon>
        <taxon>Psychidae</taxon>
        <taxon>Oiketicinae</taxon>
        <taxon>Eumeta</taxon>
    </lineage>
</organism>
<evidence type="ECO:0000313" key="2">
    <source>
        <dbReference type="EMBL" id="GBP91443.1"/>
    </source>
</evidence>
<protein>
    <submittedName>
        <fullName evidence="2">Uncharacterized protein</fullName>
    </submittedName>
</protein>
<comment type="caution">
    <text evidence="2">The sequence shown here is derived from an EMBL/GenBank/DDBJ whole genome shotgun (WGS) entry which is preliminary data.</text>
</comment>
<keyword evidence="3" id="KW-1185">Reference proteome</keyword>
<evidence type="ECO:0000256" key="1">
    <source>
        <dbReference type="SAM" id="MobiDB-lite"/>
    </source>
</evidence>
<dbReference type="EMBL" id="BGZK01002170">
    <property type="protein sequence ID" value="GBP91443.1"/>
    <property type="molecule type" value="Genomic_DNA"/>
</dbReference>
<accession>A0A4C1ZX73</accession>
<evidence type="ECO:0000313" key="3">
    <source>
        <dbReference type="Proteomes" id="UP000299102"/>
    </source>
</evidence>
<gene>
    <name evidence="2" type="ORF">EVAR_56562_1</name>
</gene>